<dbReference type="Proteomes" id="UP001274830">
    <property type="component" value="Unassembled WGS sequence"/>
</dbReference>
<feature type="region of interest" description="Disordered" evidence="1">
    <location>
        <begin position="161"/>
        <end position="197"/>
    </location>
</feature>
<protein>
    <submittedName>
        <fullName evidence="2">Uncharacterized protein</fullName>
    </submittedName>
</protein>
<evidence type="ECO:0000256" key="1">
    <source>
        <dbReference type="SAM" id="MobiDB-lite"/>
    </source>
</evidence>
<feature type="compositionally biased region" description="Polar residues" evidence="1">
    <location>
        <begin position="367"/>
        <end position="379"/>
    </location>
</feature>
<dbReference type="PRINTS" id="PR01217">
    <property type="entry name" value="PRICHEXTENSN"/>
</dbReference>
<feature type="compositionally biased region" description="Acidic residues" evidence="1">
    <location>
        <begin position="240"/>
        <end position="257"/>
    </location>
</feature>
<feature type="region of interest" description="Disordered" evidence="1">
    <location>
        <begin position="653"/>
        <end position="673"/>
    </location>
</feature>
<feature type="compositionally biased region" description="Acidic residues" evidence="1">
    <location>
        <begin position="282"/>
        <end position="292"/>
    </location>
</feature>
<organism evidence="2 3">
    <name type="scientific">Recurvomyces mirabilis</name>
    <dbReference type="NCBI Taxonomy" id="574656"/>
    <lineage>
        <taxon>Eukaryota</taxon>
        <taxon>Fungi</taxon>
        <taxon>Dikarya</taxon>
        <taxon>Ascomycota</taxon>
        <taxon>Pezizomycotina</taxon>
        <taxon>Dothideomycetes</taxon>
        <taxon>Dothideomycetidae</taxon>
        <taxon>Mycosphaerellales</taxon>
        <taxon>Teratosphaeriaceae</taxon>
        <taxon>Recurvomyces</taxon>
    </lineage>
</organism>
<dbReference type="EMBL" id="JAUTXT010000050">
    <property type="protein sequence ID" value="KAK3670806.1"/>
    <property type="molecule type" value="Genomic_DNA"/>
</dbReference>
<feature type="region of interest" description="Disordered" evidence="1">
    <location>
        <begin position="708"/>
        <end position="732"/>
    </location>
</feature>
<gene>
    <name evidence="2" type="ORF">LTR78_009250</name>
</gene>
<evidence type="ECO:0000313" key="2">
    <source>
        <dbReference type="EMBL" id="KAK3670806.1"/>
    </source>
</evidence>
<sequence length="869" mass="95576">MAAVASAAHAQCMNGTSSPAGAEDEELYSQLLRIQDAVLAGTHPQFTLPATAIAQLQAALIAPENDAAHATNHASSITASANGQVVPSTHAGLDPIFLQKSEHLVRAERAIKRQRLEHDVQALGEQRKHFRFGKDADADLLTPVAVDEVLKAALERVKPVSGLKPTQAASVSSFDENDYYSSRAPSPWSDDACEQSSDRAADAFTANFERLGAAGHLAHAGPSAERIRPHDPRKGAQVYDGEDDDLYEPEDDEDDEYVPPGPAFVGASRQGGPATGYAQPLLDEDDNSDYEPGEITQDSTVPTPNQLLSHPTQPSPRVPVIRNHLTHIAAPQPNRVSPLATAKGPSIELELVNGRPEIVKTRPQYRSVPQQSRASTASPVNGVAGSGRKKRNKKRKRDFEPLKNTKKRRDRLVAHSPLSPAHREPYIKDEPVSPPPFSSLPDVPQYQQQPEYRPAPTQIDLLSLAQPLRPQYITEQPRSGLRYEYAQPASPAVVRVASPSTYRPVQRDTQDLRRVASMHYAQRAPSPTQRIYSPVGPYRAASAAYPSAQHAPHSEPVEQPRYAEVQGDPRVQYVRAPSPSRIQEYRETYSRAASPAIMAPPPPPPPPQARRIVVDQYGNRYYAAEPAQAPSSASLAPEPQPMYERAPSRMSVAYAPDPAPRHEPYYPRMAPPPTPQRAEVEYVDANGYRLAEYQPQQSEHVRYSTVAPTSPTYQDAPRYSMAPPAPPTAEERTSPVYQQIPRYEPMPPPQAPPQRVEATSPVYQQIQRAYSVRPEAMHAPSAPPSGYIRQASVAPVQYRSYEMAPPPIPQVTRAVSVAPVEYGGQPQQPMYGYAPQPQVQQVQQAVRYVDQYGREVDMQALRQGSVARY</sequence>
<feature type="compositionally biased region" description="Polar residues" evidence="1">
    <location>
        <begin position="296"/>
        <end position="312"/>
    </location>
</feature>
<comment type="caution">
    <text evidence="2">The sequence shown here is derived from an EMBL/GenBank/DDBJ whole genome shotgun (WGS) entry which is preliminary data.</text>
</comment>
<evidence type="ECO:0000313" key="3">
    <source>
        <dbReference type="Proteomes" id="UP001274830"/>
    </source>
</evidence>
<proteinExistence type="predicted"/>
<feature type="compositionally biased region" description="Basic and acidic residues" evidence="1">
    <location>
        <begin position="225"/>
        <end position="234"/>
    </location>
</feature>
<feature type="compositionally biased region" description="Polar residues" evidence="1">
    <location>
        <begin position="167"/>
        <end position="184"/>
    </location>
</feature>
<feature type="compositionally biased region" description="Basic and acidic residues" evidence="1">
    <location>
        <begin position="421"/>
        <end position="431"/>
    </location>
</feature>
<name>A0AAE0WFE9_9PEZI</name>
<keyword evidence="3" id="KW-1185">Reference proteome</keyword>
<accession>A0AAE0WFE9</accession>
<dbReference type="AlphaFoldDB" id="A0AAE0WFE9"/>
<reference evidence="2" key="1">
    <citation type="submission" date="2023-07" db="EMBL/GenBank/DDBJ databases">
        <title>Black Yeasts Isolated from many extreme environments.</title>
        <authorList>
            <person name="Coleine C."/>
            <person name="Stajich J.E."/>
            <person name="Selbmann L."/>
        </authorList>
    </citation>
    <scope>NUCLEOTIDE SEQUENCE</scope>
    <source>
        <strain evidence="2">CCFEE 5485</strain>
    </source>
</reference>
<feature type="compositionally biased region" description="Basic residues" evidence="1">
    <location>
        <begin position="387"/>
        <end position="396"/>
    </location>
</feature>
<feature type="region of interest" description="Disordered" evidence="1">
    <location>
        <begin position="219"/>
        <end position="317"/>
    </location>
</feature>
<feature type="region of interest" description="Disordered" evidence="1">
    <location>
        <begin position="360"/>
        <end position="448"/>
    </location>
</feature>